<feature type="transmembrane region" description="Helical" evidence="13">
    <location>
        <begin position="527"/>
        <end position="552"/>
    </location>
</feature>
<dbReference type="Proteomes" id="UP000315389">
    <property type="component" value="Unassembled WGS sequence"/>
</dbReference>
<dbReference type="InterPro" id="IPR050250">
    <property type="entry name" value="Macrolide_Exporter_MacB"/>
</dbReference>
<keyword evidence="16" id="KW-1185">Reference proteome</keyword>
<comment type="caution">
    <text evidence="15">The sequence shown here is derived from an EMBL/GenBank/DDBJ whole genome shotgun (WGS) entry which is preliminary data.</text>
</comment>
<dbReference type="Pfam" id="PF02687">
    <property type="entry name" value="FtsX"/>
    <property type="match status" value="1"/>
</dbReference>
<evidence type="ECO:0000313" key="16">
    <source>
        <dbReference type="Proteomes" id="UP000315389"/>
    </source>
</evidence>
<evidence type="ECO:0000256" key="2">
    <source>
        <dbReference type="ARBA" id="ARBA00022448"/>
    </source>
</evidence>
<evidence type="ECO:0000256" key="9">
    <source>
        <dbReference type="ARBA" id="ARBA00023136"/>
    </source>
</evidence>
<keyword evidence="9 13" id="KW-0472">Membrane</keyword>
<keyword evidence="5 13" id="KW-0812">Transmembrane</keyword>
<evidence type="ECO:0000256" key="5">
    <source>
        <dbReference type="ARBA" id="ARBA00022692"/>
    </source>
</evidence>
<feature type="domain" description="ABC transporter" evidence="14">
    <location>
        <begin position="22"/>
        <end position="261"/>
    </location>
</feature>
<dbReference type="PANTHER" id="PTHR30572:SF4">
    <property type="entry name" value="ABC TRANSPORTER PERMEASE YTRF"/>
    <property type="match status" value="1"/>
</dbReference>
<comment type="subcellular location">
    <subcellularLocation>
        <location evidence="1">Cell inner membrane</location>
        <topology evidence="1">Multi-pass membrane protein</topology>
    </subcellularLocation>
</comment>
<feature type="transmembrane region" description="Helical" evidence="13">
    <location>
        <begin position="576"/>
        <end position="599"/>
    </location>
</feature>
<dbReference type="Pfam" id="PF12704">
    <property type="entry name" value="MacB_PCD"/>
    <property type="match status" value="1"/>
</dbReference>
<evidence type="ECO:0000256" key="1">
    <source>
        <dbReference type="ARBA" id="ARBA00004429"/>
    </source>
</evidence>
<dbReference type="RefSeq" id="WP_142117967.1">
    <property type="nucleotide sequence ID" value="NZ_BAAASV010000002.1"/>
</dbReference>
<evidence type="ECO:0000256" key="4">
    <source>
        <dbReference type="ARBA" id="ARBA00022519"/>
    </source>
</evidence>
<dbReference type="GO" id="GO:0098796">
    <property type="term" value="C:membrane protein complex"/>
    <property type="evidence" value="ECO:0007669"/>
    <property type="project" value="UniProtKB-ARBA"/>
</dbReference>
<dbReference type="InterPro" id="IPR017871">
    <property type="entry name" value="ABC_transporter-like_CS"/>
</dbReference>
<proteinExistence type="inferred from homology"/>
<dbReference type="InterPro" id="IPR017911">
    <property type="entry name" value="MacB-like_ATP-bd"/>
</dbReference>
<dbReference type="Gene3D" id="3.40.50.300">
    <property type="entry name" value="P-loop containing nucleotide triphosphate hydrolases"/>
    <property type="match status" value="1"/>
</dbReference>
<dbReference type="InterPro" id="IPR003838">
    <property type="entry name" value="ABC3_permease_C"/>
</dbReference>
<dbReference type="GO" id="GO:0005524">
    <property type="term" value="F:ATP binding"/>
    <property type="evidence" value="ECO:0007669"/>
    <property type="project" value="UniProtKB-KW"/>
</dbReference>
<evidence type="ECO:0000259" key="14">
    <source>
        <dbReference type="PROSITE" id="PS50893"/>
    </source>
</evidence>
<dbReference type="OrthoDB" id="9780560at2"/>
<evidence type="ECO:0000256" key="8">
    <source>
        <dbReference type="ARBA" id="ARBA00022989"/>
    </source>
</evidence>
<evidence type="ECO:0000256" key="3">
    <source>
        <dbReference type="ARBA" id="ARBA00022475"/>
    </source>
</evidence>
<dbReference type="SUPFAM" id="SSF52540">
    <property type="entry name" value="P-loop containing nucleoside triphosphate hydrolases"/>
    <property type="match status" value="1"/>
</dbReference>
<name>A0A542ZTF5_RARFA</name>
<keyword evidence="6" id="KW-0547">Nucleotide-binding</keyword>
<evidence type="ECO:0000256" key="12">
    <source>
        <dbReference type="ARBA" id="ARBA00038388"/>
    </source>
</evidence>
<comment type="similarity">
    <text evidence="11">Belongs to the ABC-4 integral membrane protein family.</text>
</comment>
<feature type="transmembrane region" description="Helical" evidence="13">
    <location>
        <begin position="267"/>
        <end position="288"/>
    </location>
</feature>
<dbReference type="GO" id="GO:0046677">
    <property type="term" value="P:response to antibiotic"/>
    <property type="evidence" value="ECO:0007669"/>
    <property type="project" value="UniProtKB-KW"/>
</dbReference>
<evidence type="ECO:0000256" key="7">
    <source>
        <dbReference type="ARBA" id="ARBA00022840"/>
    </source>
</evidence>
<keyword evidence="7" id="KW-0067">ATP-binding</keyword>
<dbReference type="InterPro" id="IPR025857">
    <property type="entry name" value="MacB_PCD"/>
</dbReference>
<protein>
    <submittedName>
        <fullName evidence="15">ABC-type lipoprotein export system ATPase subunit</fullName>
    </submittedName>
</protein>
<dbReference type="PROSITE" id="PS50893">
    <property type="entry name" value="ABC_TRANSPORTER_2"/>
    <property type="match status" value="1"/>
</dbReference>
<dbReference type="PROSITE" id="PS00211">
    <property type="entry name" value="ABC_TRANSPORTER_1"/>
    <property type="match status" value="1"/>
</dbReference>
<dbReference type="Pfam" id="PF00005">
    <property type="entry name" value="ABC_tran"/>
    <property type="match status" value="1"/>
</dbReference>
<keyword evidence="10" id="KW-0046">Antibiotic resistance</keyword>
<dbReference type="PANTHER" id="PTHR30572">
    <property type="entry name" value="MEMBRANE COMPONENT OF TRANSPORTER-RELATED"/>
    <property type="match status" value="1"/>
</dbReference>
<evidence type="ECO:0000256" key="6">
    <source>
        <dbReference type="ARBA" id="ARBA00022741"/>
    </source>
</evidence>
<dbReference type="GO" id="GO:0022857">
    <property type="term" value="F:transmembrane transporter activity"/>
    <property type="evidence" value="ECO:0007669"/>
    <property type="project" value="TreeGrafter"/>
</dbReference>
<evidence type="ECO:0000256" key="10">
    <source>
        <dbReference type="ARBA" id="ARBA00023251"/>
    </source>
</evidence>
<dbReference type="SMART" id="SM00382">
    <property type="entry name" value="AAA"/>
    <property type="match status" value="1"/>
</dbReference>
<keyword evidence="4" id="KW-0997">Cell inner membrane</keyword>
<dbReference type="InterPro" id="IPR003593">
    <property type="entry name" value="AAA+_ATPase"/>
</dbReference>
<dbReference type="EMBL" id="VFOS01000001">
    <property type="protein sequence ID" value="TQL63644.1"/>
    <property type="molecule type" value="Genomic_DNA"/>
</dbReference>
<dbReference type="FunFam" id="3.40.50.300:FF:000032">
    <property type="entry name" value="Export ABC transporter ATP-binding protein"/>
    <property type="match status" value="1"/>
</dbReference>
<dbReference type="GO" id="GO:0005886">
    <property type="term" value="C:plasma membrane"/>
    <property type="evidence" value="ECO:0007669"/>
    <property type="project" value="UniProtKB-SubCell"/>
</dbReference>
<keyword evidence="15" id="KW-0449">Lipoprotein</keyword>
<dbReference type="InterPro" id="IPR003439">
    <property type="entry name" value="ABC_transporter-like_ATP-bd"/>
</dbReference>
<organism evidence="15 16">
    <name type="scientific">Rarobacter faecitabidus</name>
    <dbReference type="NCBI Taxonomy" id="13243"/>
    <lineage>
        <taxon>Bacteria</taxon>
        <taxon>Bacillati</taxon>
        <taxon>Actinomycetota</taxon>
        <taxon>Actinomycetes</taxon>
        <taxon>Micrococcales</taxon>
        <taxon>Rarobacteraceae</taxon>
        <taxon>Rarobacter</taxon>
    </lineage>
</organism>
<keyword evidence="3" id="KW-1003">Cell membrane</keyword>
<evidence type="ECO:0000256" key="13">
    <source>
        <dbReference type="SAM" id="Phobius"/>
    </source>
</evidence>
<comment type="similarity">
    <text evidence="12">Belongs to the ABC transporter superfamily. Macrolide exporter (TC 3.A.1.122) family.</text>
</comment>
<dbReference type="InterPro" id="IPR027417">
    <property type="entry name" value="P-loop_NTPase"/>
</dbReference>
<gene>
    <name evidence="15" type="ORF">FB461_0111</name>
</gene>
<accession>A0A542ZTF5</accession>
<dbReference type="GO" id="GO:0016887">
    <property type="term" value="F:ATP hydrolysis activity"/>
    <property type="evidence" value="ECO:0007669"/>
    <property type="project" value="InterPro"/>
</dbReference>
<keyword evidence="2" id="KW-0813">Transport</keyword>
<evidence type="ECO:0000313" key="15">
    <source>
        <dbReference type="EMBL" id="TQL63644.1"/>
    </source>
</evidence>
<dbReference type="CDD" id="cd03255">
    <property type="entry name" value="ABC_MJ0796_LolCDE_FtsE"/>
    <property type="match status" value="1"/>
</dbReference>
<evidence type="ECO:0000256" key="11">
    <source>
        <dbReference type="ARBA" id="ARBA00038076"/>
    </source>
</evidence>
<keyword evidence="8 13" id="KW-1133">Transmembrane helix</keyword>
<dbReference type="AlphaFoldDB" id="A0A542ZTF5"/>
<sequence length="651" mass="66940">MSAVAIARTQTGSGGDGASPVIELIDGRKTYRTGAIEFEAMRGVDLTVNRGDYVAITGPSGSGKSTLMNVLGCLDVLTSGSYRIAGQVVSDLDESSLATLRNEEIGFVFQQFHLLPSLSALRNVELPLAYRGTPRAERHERARAALDRVGLGDKAANRPGELSGGQQQRVAVARALVGEPALLLADEPTGNLDTASTGDVLALLDELHEQGRTIVLITHEQEVAARAAPGAHARRTGPAGGRGATVNWQETTATAWHAIRSHGMRSLLTVLGILIGIAAVILTVGLGLGTQKDVSEQISSLGSNLLIVTPGSSTDSSGMRGGFGSGATLTTQDVAALSSAVAVPDVANVAAEKSSSLSVTAGDTNWTTTVTGVTSDWLTVRSRSVALGAFVDQQATDEVVLGSAAAEELFGTTFVIGQSVTINDADFTVVGVLAEQGSNSTSNLDDLAIVSMPAMADTIVGGTDRRSVSTIYLKASDTSTISAAKQEAEQLLLNLHAITDADNADFTITSQDSLVDTATAVYQTLTVLLAGIAGLSLLVGGIGVMNIMLVSVTERTREIGLRKALGAPPRAIRRQFLVEASILGLTGGLMGAVIGIVAARVLPALLGSSVIVSPLAVGGSIGIAIAIGLIFGVYPAIRAARLAPIDALRAE</sequence>
<reference evidence="15 16" key="1">
    <citation type="submission" date="2019-06" db="EMBL/GenBank/DDBJ databases">
        <title>Sequencing the genomes of 1000 actinobacteria strains.</title>
        <authorList>
            <person name="Klenk H.-P."/>
        </authorList>
    </citation>
    <scope>NUCLEOTIDE SEQUENCE [LARGE SCALE GENOMIC DNA]</scope>
    <source>
        <strain evidence="15 16">DSM 4813</strain>
    </source>
</reference>
<feature type="transmembrane region" description="Helical" evidence="13">
    <location>
        <begin position="611"/>
        <end position="634"/>
    </location>
</feature>